<evidence type="ECO:0000256" key="2">
    <source>
        <dbReference type="ARBA" id="ARBA00022475"/>
    </source>
</evidence>
<gene>
    <name evidence="9" type="ORF">DEH84_08790</name>
</gene>
<keyword evidence="6" id="KW-1278">Translocase</keyword>
<dbReference type="RefSeq" id="WP_109036515.1">
    <property type="nucleotide sequence ID" value="NZ_CP029210.1"/>
</dbReference>
<dbReference type="KEGG" id="aon:DEH84_08790"/>
<proteinExistence type="predicted"/>
<dbReference type="InterPro" id="IPR003593">
    <property type="entry name" value="AAA+_ATPase"/>
</dbReference>
<dbReference type="SUPFAM" id="SSF52540">
    <property type="entry name" value="P-loop containing nucleoside triphosphate hydrolases"/>
    <property type="match status" value="1"/>
</dbReference>
<dbReference type="NCBIfam" id="TIGR01189">
    <property type="entry name" value="ccmA"/>
    <property type="match status" value="1"/>
</dbReference>
<feature type="domain" description="ABC transporter" evidence="8">
    <location>
        <begin position="2"/>
        <end position="211"/>
    </location>
</feature>
<dbReference type="Pfam" id="PF00005">
    <property type="entry name" value="ABC_tran"/>
    <property type="match status" value="1"/>
</dbReference>
<keyword evidence="5 9" id="KW-0067">ATP-binding</keyword>
<accession>A0A2U8FR30</accession>
<protein>
    <submittedName>
        <fullName evidence="9">Heme ABC transporter ATP-binding protein CcmA</fullName>
    </submittedName>
</protein>
<keyword evidence="1" id="KW-0813">Transport</keyword>
<keyword evidence="2" id="KW-1003">Cell membrane</keyword>
<dbReference type="EMBL" id="CP029210">
    <property type="protein sequence ID" value="AWI53515.1"/>
    <property type="molecule type" value="Genomic_DNA"/>
</dbReference>
<dbReference type="GO" id="GO:0022857">
    <property type="term" value="F:transmembrane transporter activity"/>
    <property type="evidence" value="ECO:0007669"/>
    <property type="project" value="InterPro"/>
</dbReference>
<dbReference type="InterPro" id="IPR027417">
    <property type="entry name" value="P-loop_NTPase"/>
</dbReference>
<dbReference type="PROSITE" id="PS50893">
    <property type="entry name" value="ABC_TRANSPORTER_2"/>
    <property type="match status" value="1"/>
</dbReference>
<dbReference type="SMART" id="SM00382">
    <property type="entry name" value="AAA"/>
    <property type="match status" value="1"/>
</dbReference>
<dbReference type="GO" id="GO:0016887">
    <property type="term" value="F:ATP hydrolysis activity"/>
    <property type="evidence" value="ECO:0007669"/>
    <property type="project" value="InterPro"/>
</dbReference>
<name>A0A2U8FR30_9BURK</name>
<evidence type="ECO:0000256" key="6">
    <source>
        <dbReference type="ARBA" id="ARBA00022967"/>
    </source>
</evidence>
<dbReference type="PANTHER" id="PTHR43499:SF1">
    <property type="entry name" value="ABC TRANSPORTER I FAMILY MEMBER 1"/>
    <property type="match status" value="1"/>
</dbReference>
<organism evidence="9 10">
    <name type="scientific">Aquabacterium olei</name>
    <dbReference type="NCBI Taxonomy" id="1296669"/>
    <lineage>
        <taxon>Bacteria</taxon>
        <taxon>Pseudomonadati</taxon>
        <taxon>Pseudomonadota</taxon>
        <taxon>Betaproteobacteria</taxon>
        <taxon>Burkholderiales</taxon>
        <taxon>Aquabacterium</taxon>
    </lineage>
</organism>
<dbReference type="OrthoDB" id="9800654at2"/>
<evidence type="ECO:0000256" key="7">
    <source>
        <dbReference type="ARBA" id="ARBA00023136"/>
    </source>
</evidence>
<dbReference type="Gene3D" id="3.40.50.300">
    <property type="entry name" value="P-loop containing nucleotide triphosphate hydrolases"/>
    <property type="match status" value="1"/>
</dbReference>
<keyword evidence="10" id="KW-1185">Reference proteome</keyword>
<dbReference type="Proteomes" id="UP000244892">
    <property type="component" value="Chromosome"/>
</dbReference>
<sequence length="211" mass="22959">MLQLDEVTLFRNDRTVAHGLSLCVKAGQAALVQGPNGSGKTTLLRTVCGWRPAYAGTILWRGAPLRSALQALREDLAYLGHQDGLHDDLSARENLRWLAALGGEAKTDLDLDEALEGMGVLHAAAQPTRALSRGQRRRVALARFLLTRKPLWVLDEPLAALDAEAQQRIQTCVARHLQAGGVALLSCHTASWPDHPSWHRLSLSARPGLAH</sequence>
<dbReference type="InterPro" id="IPR003439">
    <property type="entry name" value="ABC_transporter-like_ATP-bd"/>
</dbReference>
<reference evidence="9 10" key="1">
    <citation type="submission" date="2018-05" db="EMBL/GenBank/DDBJ databases">
        <title>complete genome sequence of Aquabacterium olei NBRC 110486.</title>
        <authorList>
            <person name="Tang B."/>
            <person name="Chang J."/>
            <person name="Zhang L."/>
            <person name="Yang H."/>
        </authorList>
    </citation>
    <scope>NUCLEOTIDE SEQUENCE [LARGE SCALE GENOMIC DNA]</scope>
    <source>
        <strain evidence="9 10">NBRC 110486</strain>
    </source>
</reference>
<evidence type="ECO:0000259" key="8">
    <source>
        <dbReference type="PROSITE" id="PS50893"/>
    </source>
</evidence>
<dbReference type="AlphaFoldDB" id="A0A2U8FR30"/>
<keyword evidence="7" id="KW-0472">Membrane</keyword>
<dbReference type="InterPro" id="IPR005895">
    <property type="entry name" value="ABC_transptr_haem_export_CcmA"/>
</dbReference>
<evidence type="ECO:0000256" key="3">
    <source>
        <dbReference type="ARBA" id="ARBA00022741"/>
    </source>
</evidence>
<evidence type="ECO:0000313" key="10">
    <source>
        <dbReference type="Proteomes" id="UP000244892"/>
    </source>
</evidence>
<dbReference type="NCBIfam" id="NF010061">
    <property type="entry name" value="PRK13538.1"/>
    <property type="match status" value="1"/>
</dbReference>
<evidence type="ECO:0000256" key="5">
    <source>
        <dbReference type="ARBA" id="ARBA00022840"/>
    </source>
</evidence>
<keyword evidence="3" id="KW-0547">Nucleotide-binding</keyword>
<dbReference type="GO" id="GO:0017004">
    <property type="term" value="P:cytochrome complex assembly"/>
    <property type="evidence" value="ECO:0007669"/>
    <property type="project" value="UniProtKB-KW"/>
</dbReference>
<dbReference type="PANTHER" id="PTHR43499">
    <property type="entry name" value="ABC TRANSPORTER I FAMILY MEMBER 1"/>
    <property type="match status" value="1"/>
</dbReference>
<dbReference type="GO" id="GO:0005524">
    <property type="term" value="F:ATP binding"/>
    <property type="evidence" value="ECO:0007669"/>
    <property type="project" value="UniProtKB-KW"/>
</dbReference>
<evidence type="ECO:0000313" key="9">
    <source>
        <dbReference type="EMBL" id="AWI53515.1"/>
    </source>
</evidence>
<evidence type="ECO:0000256" key="1">
    <source>
        <dbReference type="ARBA" id="ARBA00022448"/>
    </source>
</evidence>
<keyword evidence="4" id="KW-0201">Cytochrome c-type biogenesis</keyword>
<evidence type="ECO:0000256" key="4">
    <source>
        <dbReference type="ARBA" id="ARBA00022748"/>
    </source>
</evidence>